<dbReference type="InterPro" id="IPR003660">
    <property type="entry name" value="HAMP_dom"/>
</dbReference>
<dbReference type="CDD" id="cd00082">
    <property type="entry name" value="HisKA"/>
    <property type="match status" value="1"/>
</dbReference>
<feature type="domain" description="Histidine kinase" evidence="16">
    <location>
        <begin position="259"/>
        <end position="453"/>
    </location>
</feature>
<keyword evidence="4" id="KW-1003">Cell membrane</keyword>
<evidence type="ECO:0000256" key="8">
    <source>
        <dbReference type="ARBA" id="ARBA00022692"/>
    </source>
</evidence>
<protein>
    <recommendedName>
        <fullName evidence="3">histidine kinase</fullName>
        <ecNumber evidence="3">2.7.13.3</ecNumber>
    </recommendedName>
</protein>
<evidence type="ECO:0000313" key="18">
    <source>
        <dbReference type="EMBL" id="MBI6630783.1"/>
    </source>
</evidence>
<evidence type="ECO:0000256" key="15">
    <source>
        <dbReference type="SAM" id="Phobius"/>
    </source>
</evidence>
<keyword evidence="14 15" id="KW-0472">Membrane</keyword>
<dbReference type="RefSeq" id="WP_198686803.1">
    <property type="nucleotide sequence ID" value="NZ_JAEIJD010000013.1"/>
</dbReference>
<dbReference type="Proteomes" id="UP000613255">
    <property type="component" value="Unassembled WGS sequence"/>
</dbReference>
<accession>A0A934HMF6</accession>
<evidence type="ECO:0000256" key="3">
    <source>
        <dbReference type="ARBA" id="ARBA00012438"/>
    </source>
</evidence>
<keyword evidence="9" id="KW-0547">Nucleotide-binding</keyword>
<dbReference type="PANTHER" id="PTHR44936:SF5">
    <property type="entry name" value="SENSOR HISTIDINE KINASE ENVZ"/>
    <property type="match status" value="1"/>
</dbReference>
<dbReference type="InterPro" id="IPR005467">
    <property type="entry name" value="His_kinase_dom"/>
</dbReference>
<evidence type="ECO:0000256" key="2">
    <source>
        <dbReference type="ARBA" id="ARBA00004429"/>
    </source>
</evidence>
<dbReference type="InterPro" id="IPR050980">
    <property type="entry name" value="2C_sensor_his_kinase"/>
</dbReference>
<dbReference type="SMART" id="SM00388">
    <property type="entry name" value="HisKA"/>
    <property type="match status" value="1"/>
</dbReference>
<dbReference type="Pfam" id="PF00512">
    <property type="entry name" value="HisKA"/>
    <property type="match status" value="1"/>
</dbReference>
<evidence type="ECO:0000256" key="1">
    <source>
        <dbReference type="ARBA" id="ARBA00000085"/>
    </source>
</evidence>
<evidence type="ECO:0000259" key="17">
    <source>
        <dbReference type="PROSITE" id="PS50885"/>
    </source>
</evidence>
<dbReference type="SUPFAM" id="SSF47384">
    <property type="entry name" value="Homodimeric domain of signal transducing histidine kinase"/>
    <property type="match status" value="1"/>
</dbReference>
<name>A0A934HMF6_9RHOB</name>
<keyword evidence="10" id="KW-0418">Kinase</keyword>
<dbReference type="Gene3D" id="3.30.565.10">
    <property type="entry name" value="Histidine kinase-like ATPase, C-terminal domain"/>
    <property type="match status" value="1"/>
</dbReference>
<dbReference type="SUPFAM" id="SSF158472">
    <property type="entry name" value="HAMP domain-like"/>
    <property type="match status" value="1"/>
</dbReference>
<dbReference type="PROSITE" id="PS50109">
    <property type="entry name" value="HIS_KIN"/>
    <property type="match status" value="1"/>
</dbReference>
<dbReference type="Pfam" id="PF02518">
    <property type="entry name" value="HATPase_c"/>
    <property type="match status" value="1"/>
</dbReference>
<dbReference type="SMART" id="SM00387">
    <property type="entry name" value="HATPase_c"/>
    <property type="match status" value="1"/>
</dbReference>
<keyword evidence="6" id="KW-0597">Phosphoprotein</keyword>
<evidence type="ECO:0000256" key="7">
    <source>
        <dbReference type="ARBA" id="ARBA00022679"/>
    </source>
</evidence>
<dbReference type="GO" id="GO:0005886">
    <property type="term" value="C:plasma membrane"/>
    <property type="evidence" value="ECO:0007669"/>
    <property type="project" value="UniProtKB-SubCell"/>
</dbReference>
<comment type="caution">
    <text evidence="18">The sequence shown here is derived from an EMBL/GenBank/DDBJ whole genome shotgun (WGS) entry which is preliminary data.</text>
</comment>
<proteinExistence type="predicted"/>
<keyword evidence="13" id="KW-0902">Two-component regulatory system</keyword>
<dbReference type="InterPro" id="IPR036890">
    <property type="entry name" value="HATPase_C_sf"/>
</dbReference>
<evidence type="ECO:0000259" key="16">
    <source>
        <dbReference type="PROSITE" id="PS50109"/>
    </source>
</evidence>
<evidence type="ECO:0000256" key="14">
    <source>
        <dbReference type="ARBA" id="ARBA00023136"/>
    </source>
</evidence>
<dbReference type="EC" id="2.7.13.3" evidence="3"/>
<dbReference type="InterPro" id="IPR036097">
    <property type="entry name" value="HisK_dim/P_sf"/>
</dbReference>
<dbReference type="GO" id="GO:0005524">
    <property type="term" value="F:ATP binding"/>
    <property type="evidence" value="ECO:0007669"/>
    <property type="project" value="UniProtKB-KW"/>
</dbReference>
<keyword evidence="5" id="KW-0997">Cell inner membrane</keyword>
<evidence type="ECO:0000256" key="10">
    <source>
        <dbReference type="ARBA" id="ARBA00022777"/>
    </source>
</evidence>
<feature type="transmembrane region" description="Helical" evidence="15">
    <location>
        <begin position="12"/>
        <end position="36"/>
    </location>
</feature>
<dbReference type="SMART" id="SM00304">
    <property type="entry name" value="HAMP"/>
    <property type="match status" value="1"/>
</dbReference>
<evidence type="ECO:0000313" key="19">
    <source>
        <dbReference type="Proteomes" id="UP000613255"/>
    </source>
</evidence>
<dbReference type="PRINTS" id="PR00344">
    <property type="entry name" value="BCTRLSENSOR"/>
</dbReference>
<dbReference type="EMBL" id="JAEIJD010000013">
    <property type="protein sequence ID" value="MBI6630783.1"/>
    <property type="molecule type" value="Genomic_DNA"/>
</dbReference>
<organism evidence="18 19">
    <name type="scientific">Pontibaca salina</name>
    <dbReference type="NCBI Taxonomy" id="2795731"/>
    <lineage>
        <taxon>Bacteria</taxon>
        <taxon>Pseudomonadati</taxon>
        <taxon>Pseudomonadota</taxon>
        <taxon>Alphaproteobacteria</taxon>
        <taxon>Rhodobacterales</taxon>
        <taxon>Roseobacteraceae</taxon>
        <taxon>Pontibaca</taxon>
    </lineage>
</organism>
<keyword evidence="7" id="KW-0808">Transferase</keyword>
<comment type="subcellular location">
    <subcellularLocation>
        <location evidence="2">Cell inner membrane</location>
        <topology evidence="2">Multi-pass membrane protein</topology>
    </subcellularLocation>
</comment>
<evidence type="ECO:0000256" key="12">
    <source>
        <dbReference type="ARBA" id="ARBA00022989"/>
    </source>
</evidence>
<sequence length="461" mass="50432">MMQRLKRLYPDGLAGRIVLLLAITILVANLIALAVLNFQQQRFDKQASEDREIERIAALIPAMEAVNAQVRRVIARDASTRFARVRVDDAPLLTESAADSRSRYIAQGLMETLERADVNVAIIDRPIPPDAPERRGRFRTDQVIAITIPLSARDDQAEWLNVVTSGASPRPGRVDGKPFLTVLALSLFCVLGVSIALARHLTQPLEQLSRAAEAAGRGDHTARIPERGAREMRKAAQAFNAMQAEISQFDAERLRMLAAVGHDLRTPMTSLRIRAEMVDNEEQRDAMVRTLDEMTVMADGLISYAKEGQDSEKTELINVGSLLTRLCEDRGATCNADLTVHVTGRRVGLGRAIGNLIDNALRYGDEATATLAQDKRHAIITIDDNGPGIPPDRLDTMFQPFTRGDDSRSLETGGAGLGLSIARAIIIAHGGQITLENRLEGGLRARLMLPLRRVTHGSGVT</sequence>
<dbReference type="AlphaFoldDB" id="A0A934HMF6"/>
<keyword evidence="12 15" id="KW-1133">Transmembrane helix</keyword>
<gene>
    <name evidence="18" type="ORF">JAO82_12930</name>
</gene>
<dbReference type="GO" id="GO:0000155">
    <property type="term" value="F:phosphorelay sensor kinase activity"/>
    <property type="evidence" value="ECO:0007669"/>
    <property type="project" value="InterPro"/>
</dbReference>
<dbReference type="PANTHER" id="PTHR44936">
    <property type="entry name" value="SENSOR PROTEIN CREC"/>
    <property type="match status" value="1"/>
</dbReference>
<dbReference type="InterPro" id="IPR003594">
    <property type="entry name" value="HATPase_dom"/>
</dbReference>
<evidence type="ECO:0000256" key="11">
    <source>
        <dbReference type="ARBA" id="ARBA00022840"/>
    </source>
</evidence>
<dbReference type="Gene3D" id="1.10.287.130">
    <property type="match status" value="1"/>
</dbReference>
<dbReference type="InterPro" id="IPR003661">
    <property type="entry name" value="HisK_dim/P_dom"/>
</dbReference>
<feature type="domain" description="HAMP" evidence="17">
    <location>
        <begin position="199"/>
        <end position="251"/>
    </location>
</feature>
<dbReference type="Gene3D" id="1.10.8.500">
    <property type="entry name" value="HAMP domain in histidine kinase"/>
    <property type="match status" value="1"/>
</dbReference>
<dbReference type="Pfam" id="PF00672">
    <property type="entry name" value="HAMP"/>
    <property type="match status" value="1"/>
</dbReference>
<keyword evidence="19" id="KW-1185">Reference proteome</keyword>
<evidence type="ECO:0000256" key="9">
    <source>
        <dbReference type="ARBA" id="ARBA00022741"/>
    </source>
</evidence>
<dbReference type="SUPFAM" id="SSF55874">
    <property type="entry name" value="ATPase domain of HSP90 chaperone/DNA topoisomerase II/histidine kinase"/>
    <property type="match status" value="1"/>
</dbReference>
<dbReference type="InterPro" id="IPR004358">
    <property type="entry name" value="Sig_transdc_His_kin-like_C"/>
</dbReference>
<evidence type="ECO:0000256" key="6">
    <source>
        <dbReference type="ARBA" id="ARBA00022553"/>
    </source>
</evidence>
<reference evidence="18" key="1">
    <citation type="submission" date="2020-12" db="EMBL/GenBank/DDBJ databases">
        <title>Pontibaca salina gen. nov., sp. nov., isolated from marine sediment.</title>
        <authorList>
            <person name="Bo J."/>
            <person name="Wang S."/>
            <person name="Song X."/>
            <person name="Du Z."/>
        </authorList>
    </citation>
    <scope>NUCLEOTIDE SEQUENCE</scope>
    <source>
        <strain evidence="18">S1109L</strain>
    </source>
</reference>
<comment type="catalytic activity">
    <reaction evidence="1">
        <text>ATP + protein L-histidine = ADP + protein N-phospho-L-histidine.</text>
        <dbReference type="EC" id="2.7.13.3"/>
    </reaction>
</comment>
<keyword evidence="11" id="KW-0067">ATP-binding</keyword>
<dbReference type="PROSITE" id="PS50885">
    <property type="entry name" value="HAMP"/>
    <property type="match status" value="1"/>
</dbReference>
<evidence type="ECO:0000256" key="4">
    <source>
        <dbReference type="ARBA" id="ARBA00022475"/>
    </source>
</evidence>
<keyword evidence="8 15" id="KW-0812">Transmembrane</keyword>
<evidence type="ECO:0000256" key="13">
    <source>
        <dbReference type="ARBA" id="ARBA00023012"/>
    </source>
</evidence>
<dbReference type="CDD" id="cd06225">
    <property type="entry name" value="HAMP"/>
    <property type="match status" value="1"/>
</dbReference>
<evidence type="ECO:0000256" key="5">
    <source>
        <dbReference type="ARBA" id="ARBA00022519"/>
    </source>
</evidence>